<sequence>MLLLLPLLLLLLLPPPSLSSLDDPPLLSSLPAALTSPTFPAGALSGLLAQKASSAASSLARRGAFLAAAGGCAAVSMGVLDRASLEESVGKGVAGARESLAAFSLFPDWRDLDKMGEGDDVPRLINGAARFLDGKKLWCGGVMCGWVVAGVI</sequence>
<name>A0ABQ6NCI3_9STRA</name>
<dbReference type="Proteomes" id="UP001165060">
    <property type="component" value="Unassembled WGS sequence"/>
</dbReference>
<dbReference type="EMBL" id="BRYB01006640">
    <property type="protein sequence ID" value="GMI53953.1"/>
    <property type="molecule type" value="Genomic_DNA"/>
</dbReference>
<evidence type="ECO:0000256" key="1">
    <source>
        <dbReference type="SAM" id="SignalP"/>
    </source>
</evidence>
<gene>
    <name evidence="2" type="ORF">TeGR_g13215</name>
</gene>
<proteinExistence type="predicted"/>
<organism evidence="2 3">
    <name type="scientific">Tetraparma gracilis</name>
    <dbReference type="NCBI Taxonomy" id="2962635"/>
    <lineage>
        <taxon>Eukaryota</taxon>
        <taxon>Sar</taxon>
        <taxon>Stramenopiles</taxon>
        <taxon>Ochrophyta</taxon>
        <taxon>Bolidophyceae</taxon>
        <taxon>Parmales</taxon>
        <taxon>Triparmaceae</taxon>
        <taxon>Tetraparma</taxon>
    </lineage>
</organism>
<evidence type="ECO:0000313" key="3">
    <source>
        <dbReference type="Proteomes" id="UP001165060"/>
    </source>
</evidence>
<evidence type="ECO:0000313" key="2">
    <source>
        <dbReference type="EMBL" id="GMI53953.1"/>
    </source>
</evidence>
<comment type="caution">
    <text evidence="2">The sequence shown here is derived from an EMBL/GenBank/DDBJ whole genome shotgun (WGS) entry which is preliminary data.</text>
</comment>
<keyword evidence="3" id="KW-1185">Reference proteome</keyword>
<keyword evidence="1" id="KW-0732">Signal</keyword>
<feature type="chain" id="PRO_5046459618" evidence="1">
    <location>
        <begin position="20"/>
        <end position="152"/>
    </location>
</feature>
<accession>A0ABQ6NCI3</accession>
<feature type="signal peptide" evidence="1">
    <location>
        <begin position="1"/>
        <end position="19"/>
    </location>
</feature>
<protein>
    <submittedName>
        <fullName evidence="2">Uncharacterized protein</fullName>
    </submittedName>
</protein>
<reference evidence="2 3" key="1">
    <citation type="journal article" date="2023" name="Commun. Biol.">
        <title>Genome analysis of Parmales, the sister group of diatoms, reveals the evolutionary specialization of diatoms from phago-mixotrophs to photoautotrophs.</title>
        <authorList>
            <person name="Ban H."/>
            <person name="Sato S."/>
            <person name="Yoshikawa S."/>
            <person name="Yamada K."/>
            <person name="Nakamura Y."/>
            <person name="Ichinomiya M."/>
            <person name="Sato N."/>
            <person name="Blanc-Mathieu R."/>
            <person name="Endo H."/>
            <person name="Kuwata A."/>
            <person name="Ogata H."/>
        </authorList>
    </citation>
    <scope>NUCLEOTIDE SEQUENCE [LARGE SCALE GENOMIC DNA]</scope>
</reference>